<evidence type="ECO:0000313" key="3">
    <source>
        <dbReference type="EMBL" id="OAI23668.1"/>
    </source>
</evidence>
<evidence type="ECO:0000313" key="4">
    <source>
        <dbReference type="Proteomes" id="UP000077734"/>
    </source>
</evidence>
<protein>
    <recommendedName>
        <fullName evidence="2">Antitoxin</fullName>
    </recommendedName>
</protein>
<dbReference type="Proteomes" id="UP000077734">
    <property type="component" value="Unassembled WGS sequence"/>
</dbReference>
<gene>
    <name evidence="3" type="ORF">A1356_17390</name>
</gene>
<comment type="similarity">
    <text evidence="1 2">Belongs to the phD/YefM antitoxin family.</text>
</comment>
<evidence type="ECO:0000256" key="2">
    <source>
        <dbReference type="RuleBase" id="RU362080"/>
    </source>
</evidence>
<reference evidence="3 4" key="1">
    <citation type="submission" date="2016-03" db="EMBL/GenBank/DDBJ databases">
        <authorList>
            <person name="Heylen K."/>
            <person name="De Vos P."/>
            <person name="Vekeman B."/>
        </authorList>
    </citation>
    <scope>NUCLEOTIDE SEQUENCE [LARGE SCALE GENOMIC DNA]</scope>
    <source>
        <strain evidence="3 4">R-49807</strain>
    </source>
</reference>
<comment type="caution">
    <text evidence="3">The sequence shown here is derived from an EMBL/GenBank/DDBJ whole genome shotgun (WGS) entry which is preliminary data.</text>
</comment>
<dbReference type="Pfam" id="PF02604">
    <property type="entry name" value="PhdYeFM_antitox"/>
    <property type="match status" value="1"/>
</dbReference>
<proteinExistence type="inferred from homology"/>
<dbReference type="InterPro" id="IPR006442">
    <property type="entry name" value="Antitoxin_Phd/YefM"/>
</dbReference>
<dbReference type="Gene3D" id="3.40.1620.10">
    <property type="entry name" value="YefM-like domain"/>
    <property type="match status" value="1"/>
</dbReference>
<dbReference type="SUPFAM" id="SSF143120">
    <property type="entry name" value="YefM-like"/>
    <property type="match status" value="1"/>
</dbReference>
<keyword evidence="4" id="KW-1185">Reference proteome</keyword>
<organism evidence="3 4">
    <name type="scientific">Methylomonas koyamae</name>
    <dbReference type="NCBI Taxonomy" id="702114"/>
    <lineage>
        <taxon>Bacteria</taxon>
        <taxon>Pseudomonadati</taxon>
        <taxon>Pseudomonadota</taxon>
        <taxon>Gammaproteobacteria</taxon>
        <taxon>Methylococcales</taxon>
        <taxon>Methylococcaceae</taxon>
        <taxon>Methylomonas</taxon>
    </lineage>
</organism>
<evidence type="ECO:0000256" key="1">
    <source>
        <dbReference type="ARBA" id="ARBA00009981"/>
    </source>
</evidence>
<accession>A0AA91DAG2</accession>
<dbReference type="NCBIfam" id="TIGR01552">
    <property type="entry name" value="phd_fam"/>
    <property type="match status" value="1"/>
</dbReference>
<dbReference type="EMBL" id="LUUL01000099">
    <property type="protein sequence ID" value="OAI23668.1"/>
    <property type="molecule type" value="Genomic_DNA"/>
</dbReference>
<comment type="function">
    <text evidence="2">Antitoxin component of a type II toxin-antitoxin (TA) system.</text>
</comment>
<dbReference type="InterPro" id="IPR036165">
    <property type="entry name" value="YefM-like_sf"/>
</dbReference>
<dbReference type="AlphaFoldDB" id="A0AA91DAG2"/>
<name>A0AA91DAG2_9GAMM</name>
<sequence>MITIPSTEAKTRFGALLDTAQRAPVTIEKKGRAVAVLISGSEYEAYQKLKLQALQNDLLEGLKQADQGQLLDSETVFQDLI</sequence>
<dbReference type="RefSeq" id="WP_064021580.1">
    <property type="nucleotide sequence ID" value="NZ_LUUL01000099.1"/>
</dbReference>